<keyword evidence="1" id="KW-0812">Transmembrane</keyword>
<dbReference type="Proteomes" id="UP000032702">
    <property type="component" value="Unassembled WGS sequence"/>
</dbReference>
<dbReference type="EMBL" id="AAMD01000158">
    <property type="protein sequence ID" value="EAU63523.1"/>
    <property type="molecule type" value="Genomic_DNA"/>
</dbReference>
<sequence length="196" mass="21378">MWRVEVRLWRRVAGLQQISSSSRPSWGLLPFGSGRKVPALTPRGYAIRAPGRYLFRMFTRAATLRRSTATLLAVLWVLPLLAALGHSEEHAHRFCAEHQTFEETARGTGQMLSQFAPQVPLLSASRLAEALDTSRLTHETCPVLTAGTSQELLLPELAWTFTAYASVSLPATAPPQSIVSVPILAIAPKSSPPARA</sequence>
<name>Q08SR5_STIAD</name>
<dbReference type="AlphaFoldDB" id="Q08SR5"/>
<evidence type="ECO:0000313" key="2">
    <source>
        <dbReference type="EMBL" id="EAU63523.1"/>
    </source>
</evidence>
<reference evidence="2 3" key="1">
    <citation type="submission" date="2006-04" db="EMBL/GenBank/DDBJ databases">
        <authorList>
            <person name="Nierman W.C."/>
        </authorList>
    </citation>
    <scope>NUCLEOTIDE SEQUENCE [LARGE SCALE GENOMIC DNA]</scope>
    <source>
        <strain evidence="2 3">DW4/3-1</strain>
    </source>
</reference>
<feature type="transmembrane region" description="Helical" evidence="1">
    <location>
        <begin position="67"/>
        <end position="85"/>
    </location>
</feature>
<organism evidence="2 3">
    <name type="scientific">Stigmatella aurantiaca (strain DW4/3-1)</name>
    <dbReference type="NCBI Taxonomy" id="378806"/>
    <lineage>
        <taxon>Bacteria</taxon>
        <taxon>Pseudomonadati</taxon>
        <taxon>Myxococcota</taxon>
        <taxon>Myxococcia</taxon>
        <taxon>Myxococcales</taxon>
        <taxon>Cystobacterineae</taxon>
        <taxon>Archangiaceae</taxon>
        <taxon>Stigmatella</taxon>
    </lineage>
</organism>
<comment type="caution">
    <text evidence="2">The sequence shown here is derived from an EMBL/GenBank/DDBJ whole genome shotgun (WGS) entry which is preliminary data.</text>
</comment>
<dbReference type="PATRIC" id="fig|378806.16.peg.2427"/>
<protein>
    <submittedName>
        <fullName evidence="2">Uncharacterized protein</fullName>
    </submittedName>
</protein>
<evidence type="ECO:0000256" key="1">
    <source>
        <dbReference type="SAM" id="Phobius"/>
    </source>
</evidence>
<accession>Q08SR5</accession>
<keyword evidence="1" id="KW-1133">Transmembrane helix</keyword>
<proteinExistence type="predicted"/>
<evidence type="ECO:0000313" key="3">
    <source>
        <dbReference type="Proteomes" id="UP000032702"/>
    </source>
</evidence>
<gene>
    <name evidence="2" type="ORF">STIAU_7214</name>
</gene>
<keyword evidence="1" id="KW-0472">Membrane</keyword>